<proteinExistence type="predicted"/>
<name>A0A841PWU7_9BACL</name>
<dbReference type="EMBL" id="JACHHJ010000004">
    <property type="protein sequence ID" value="MBB6451011.1"/>
    <property type="molecule type" value="Genomic_DNA"/>
</dbReference>
<reference evidence="3 4" key="1">
    <citation type="submission" date="2020-08" db="EMBL/GenBank/DDBJ databases">
        <title>Genomic Encyclopedia of Type Strains, Phase IV (KMG-IV): sequencing the most valuable type-strain genomes for metagenomic binning, comparative biology and taxonomic classification.</title>
        <authorList>
            <person name="Goeker M."/>
        </authorList>
    </citation>
    <scope>NUCLEOTIDE SEQUENCE [LARGE SCALE GENOMIC DNA]</scope>
    <source>
        <strain evidence="3 4">DSM 21769</strain>
    </source>
</reference>
<accession>A0A841PWU7</accession>
<comment type="caution">
    <text evidence="3">The sequence shown here is derived from an EMBL/GenBank/DDBJ whole genome shotgun (WGS) entry which is preliminary data.</text>
</comment>
<protein>
    <recommendedName>
        <fullName evidence="2">CAAX prenyl protease 2/Lysostaphin resistance protein A-like domain-containing protein</fullName>
    </recommendedName>
</protein>
<dbReference type="GO" id="GO:0004175">
    <property type="term" value="F:endopeptidase activity"/>
    <property type="evidence" value="ECO:0007669"/>
    <property type="project" value="UniProtKB-ARBA"/>
</dbReference>
<feature type="transmembrane region" description="Helical" evidence="1">
    <location>
        <begin position="194"/>
        <end position="215"/>
    </location>
</feature>
<keyword evidence="1" id="KW-0472">Membrane</keyword>
<keyword evidence="4" id="KW-1185">Reference proteome</keyword>
<dbReference type="PANTHER" id="PTHR36435:SF6">
    <property type="entry name" value="ABORTIVE INFECTION PROTEIN"/>
    <property type="match status" value="1"/>
</dbReference>
<dbReference type="Proteomes" id="UP000568839">
    <property type="component" value="Unassembled WGS sequence"/>
</dbReference>
<evidence type="ECO:0000259" key="2">
    <source>
        <dbReference type="Pfam" id="PF02517"/>
    </source>
</evidence>
<dbReference type="GO" id="GO:0080120">
    <property type="term" value="P:CAAX-box protein maturation"/>
    <property type="evidence" value="ECO:0007669"/>
    <property type="project" value="UniProtKB-ARBA"/>
</dbReference>
<feature type="transmembrane region" description="Helical" evidence="1">
    <location>
        <begin position="33"/>
        <end position="56"/>
    </location>
</feature>
<dbReference type="InterPro" id="IPR052710">
    <property type="entry name" value="CAAX_protease"/>
</dbReference>
<dbReference type="InterPro" id="IPR003675">
    <property type="entry name" value="Rce1/LyrA-like_dom"/>
</dbReference>
<feature type="transmembrane region" description="Helical" evidence="1">
    <location>
        <begin position="151"/>
        <end position="168"/>
    </location>
</feature>
<evidence type="ECO:0000313" key="3">
    <source>
        <dbReference type="EMBL" id="MBB6451011.1"/>
    </source>
</evidence>
<dbReference type="Pfam" id="PF02517">
    <property type="entry name" value="Rce1-like"/>
    <property type="match status" value="1"/>
</dbReference>
<evidence type="ECO:0000313" key="4">
    <source>
        <dbReference type="Proteomes" id="UP000568839"/>
    </source>
</evidence>
<feature type="domain" description="CAAX prenyl protease 2/Lysostaphin resistance protein A-like" evidence="2">
    <location>
        <begin position="120"/>
        <end position="207"/>
    </location>
</feature>
<keyword evidence="1" id="KW-0812">Transmembrane</keyword>
<dbReference type="PANTHER" id="PTHR36435">
    <property type="entry name" value="SLR1288 PROTEIN"/>
    <property type="match status" value="1"/>
</dbReference>
<gene>
    <name evidence="3" type="ORF">HNR44_003001</name>
</gene>
<sequence length="244" mass="27376">MSLRYWFVIVTFVLAQILSAIMALPLGLLGMDLGAIMATSTITSFALGLFVIWLLIRNESDPIRGNQPPASVGWSTLWVVIGFFLALFGQQAAFYIQSFLFGVEAESENTRMILDMMSDNLWILLAVAVLGPIIEELVFRQAIFGHLYKKMNFFWAALISSAIFSIVHLDFSHILVYTAMGFVFSYLYVKTKRIIVPIIAHVLMNTFASLPIIFLEIMDMDLDDLEELEESLQFIIGALGALIS</sequence>
<feature type="transmembrane region" description="Helical" evidence="1">
    <location>
        <begin position="121"/>
        <end position="139"/>
    </location>
</feature>
<feature type="transmembrane region" description="Helical" evidence="1">
    <location>
        <begin position="174"/>
        <end position="189"/>
    </location>
</feature>
<evidence type="ECO:0000256" key="1">
    <source>
        <dbReference type="SAM" id="Phobius"/>
    </source>
</evidence>
<organism evidence="3 4">
    <name type="scientific">Geomicrobium halophilum</name>
    <dbReference type="NCBI Taxonomy" id="549000"/>
    <lineage>
        <taxon>Bacteria</taxon>
        <taxon>Bacillati</taxon>
        <taxon>Bacillota</taxon>
        <taxon>Bacilli</taxon>
        <taxon>Bacillales</taxon>
        <taxon>Geomicrobium</taxon>
    </lineage>
</organism>
<dbReference type="RefSeq" id="WP_184405054.1">
    <property type="nucleotide sequence ID" value="NZ_JACHHJ010000004.1"/>
</dbReference>
<dbReference type="AlphaFoldDB" id="A0A841PWU7"/>
<feature type="transmembrane region" description="Helical" evidence="1">
    <location>
        <begin position="77"/>
        <end position="101"/>
    </location>
</feature>
<keyword evidence="1" id="KW-1133">Transmembrane helix</keyword>